<dbReference type="EMBL" id="ACIM02000001">
    <property type="protein sequence ID" value="EEW97932.1"/>
    <property type="molecule type" value="Genomic_DNA"/>
</dbReference>
<dbReference type="OrthoDB" id="7575400at2"/>
<feature type="domain" description="Barstar (barnase inhibitor)" evidence="2">
    <location>
        <begin position="3"/>
        <end position="86"/>
    </location>
</feature>
<comment type="caution">
    <text evidence="3">The sequence shown here is derived from an EMBL/GenBank/DDBJ whole genome shotgun (WGS) entry which is preliminary data.</text>
</comment>
<dbReference type="InterPro" id="IPR035905">
    <property type="entry name" value="Barstar-like_sf"/>
</dbReference>
<dbReference type="AlphaFoldDB" id="C9LQU6"/>
<accession>C9LQU6</accession>
<name>C9LQU6_9FIRM</name>
<proteinExistence type="inferred from homology"/>
<dbReference type="SUPFAM" id="SSF52038">
    <property type="entry name" value="Barstar-related"/>
    <property type="match status" value="1"/>
</dbReference>
<sequence>MQIRLAPENFKTRETAHTYLKEILHLPDYYGRNLDALYDCLCEIITKTTITVPRVIASDGYLGEYGKTMIAVFHDAAKENKKLQVNFE</sequence>
<dbReference type="STRING" id="592028.GCWU000321_01928"/>
<dbReference type="eggNOG" id="COG2732">
    <property type="taxonomic scope" value="Bacteria"/>
</dbReference>
<evidence type="ECO:0000256" key="1">
    <source>
        <dbReference type="ARBA" id="ARBA00006845"/>
    </source>
</evidence>
<organism evidence="3 4">
    <name type="scientific">Dialister invisus DSM 15470</name>
    <dbReference type="NCBI Taxonomy" id="592028"/>
    <lineage>
        <taxon>Bacteria</taxon>
        <taxon>Bacillati</taxon>
        <taxon>Bacillota</taxon>
        <taxon>Negativicutes</taxon>
        <taxon>Veillonellales</taxon>
        <taxon>Veillonellaceae</taxon>
        <taxon>Dialister</taxon>
    </lineage>
</organism>
<dbReference type="Gene3D" id="3.30.370.10">
    <property type="entry name" value="Barstar-like"/>
    <property type="match status" value="1"/>
</dbReference>
<reference evidence="3" key="1">
    <citation type="submission" date="2009-09" db="EMBL/GenBank/DDBJ databases">
        <authorList>
            <person name="Weinstock G."/>
            <person name="Sodergren E."/>
            <person name="Clifton S."/>
            <person name="Fulton L."/>
            <person name="Fulton B."/>
            <person name="Courtney L."/>
            <person name="Fronick C."/>
            <person name="Harrison M."/>
            <person name="Strong C."/>
            <person name="Farmer C."/>
            <person name="Delahaunty K."/>
            <person name="Markovic C."/>
            <person name="Hall O."/>
            <person name="Minx P."/>
            <person name="Tomlinson C."/>
            <person name="Mitreva M."/>
            <person name="Nelson J."/>
            <person name="Hou S."/>
            <person name="Wollam A."/>
            <person name="Pepin K.H."/>
            <person name="Johnson M."/>
            <person name="Bhonagiri V."/>
            <person name="Nash W.E."/>
            <person name="Warren W."/>
            <person name="Chinwalla A."/>
            <person name="Mardis E.R."/>
            <person name="Wilson R.K."/>
        </authorList>
    </citation>
    <scope>NUCLEOTIDE SEQUENCE [LARGE SCALE GENOMIC DNA]</scope>
    <source>
        <strain evidence="3">DSM 15470</strain>
    </source>
</reference>
<dbReference type="InterPro" id="IPR000468">
    <property type="entry name" value="Barstar"/>
</dbReference>
<comment type="similarity">
    <text evidence="1">Belongs to the barstar family.</text>
</comment>
<evidence type="ECO:0000313" key="3">
    <source>
        <dbReference type="EMBL" id="EEW97932.1"/>
    </source>
</evidence>
<dbReference type="HOGENOM" id="CLU_121832_2_1_9"/>
<dbReference type="Proteomes" id="UP000004736">
    <property type="component" value="Unassembled WGS sequence"/>
</dbReference>
<dbReference type="RefSeq" id="WP_007070863.1">
    <property type="nucleotide sequence ID" value="NZ_GG698602.1"/>
</dbReference>
<evidence type="ECO:0000313" key="4">
    <source>
        <dbReference type="Proteomes" id="UP000004736"/>
    </source>
</evidence>
<dbReference type="GeneID" id="78278399"/>
<evidence type="ECO:0000259" key="2">
    <source>
        <dbReference type="Pfam" id="PF01337"/>
    </source>
</evidence>
<dbReference type="Pfam" id="PF01337">
    <property type="entry name" value="Barstar"/>
    <property type="match status" value="1"/>
</dbReference>
<gene>
    <name evidence="3" type="ORF">GCWU000321_01928</name>
</gene>
<keyword evidence="4" id="KW-1185">Reference proteome</keyword>
<protein>
    <submittedName>
        <fullName evidence="3">Barstar (Barnase inhibitor)</fullName>
    </submittedName>
</protein>